<reference evidence="6 7" key="1">
    <citation type="submission" date="2020-04" db="EMBL/GenBank/DDBJ databases">
        <authorList>
            <person name="Doyle D.A."/>
        </authorList>
    </citation>
    <scope>NUCLEOTIDE SEQUENCE [LARGE SCALE GENOMIC DNA]</scope>
    <source>
        <strain evidence="6 7">P21</strain>
    </source>
</reference>
<dbReference type="SMART" id="SM00849">
    <property type="entry name" value="Lactamase_B"/>
    <property type="match status" value="1"/>
</dbReference>
<dbReference type="PANTHER" id="PTHR46233">
    <property type="entry name" value="HYDROXYACYLGLUTATHIONE HYDROLASE GLOC"/>
    <property type="match status" value="1"/>
</dbReference>
<evidence type="ECO:0000259" key="5">
    <source>
        <dbReference type="SMART" id="SM00849"/>
    </source>
</evidence>
<evidence type="ECO:0000313" key="7">
    <source>
        <dbReference type="Proteomes" id="UP000537131"/>
    </source>
</evidence>
<sequence>MEIKKVKGNTFCIDTGMTYIPFYKINDEEIIMLDSGRAQGEREGIDELLQNNNFKVAGIICSHAHIDHVGNNAYFKEKYNCVISMSAHEAFICSSIVNLKVYYSNQTLIDIKEHFSSMICETDIKISNDINSVRICGINFQIMHTPGHSPSHICIITPDDVAYLGDAIISHEVMNEIKIPYTYILRSDLKSKENLHNLKCSKYVLAHKGTYDDITNLIDDNIKFYENMAKKIYSIIDSSMTIEEIFKTVIKNFNISVKSVHRYKAIERMLKSYVEYLNETGKIELNIEDGFLKYSKTSRNTYKEYLEVYLSIYGGNL</sequence>
<evidence type="ECO:0000256" key="1">
    <source>
        <dbReference type="ARBA" id="ARBA00001947"/>
    </source>
</evidence>
<dbReference type="Pfam" id="PF00753">
    <property type="entry name" value="Lactamase_B"/>
    <property type="match status" value="1"/>
</dbReference>
<comment type="cofactor">
    <cofactor evidence="1">
        <name>Zn(2+)</name>
        <dbReference type="ChEBI" id="CHEBI:29105"/>
    </cofactor>
</comment>
<dbReference type="InterPro" id="IPR051453">
    <property type="entry name" value="MBL_Glyoxalase_II"/>
</dbReference>
<accession>A0A7Y0EH98</accession>
<reference evidence="6 7" key="2">
    <citation type="submission" date="2020-06" db="EMBL/GenBank/DDBJ databases">
        <title>Complete Genome Sequence of Clostridium muelleri sp. nov. P21T, an Acid-Alcohol Producing Acetogen Isolated from Old Hay.</title>
        <authorList>
            <person name="Duncan K.E."/>
            <person name="Tanner R.S."/>
        </authorList>
    </citation>
    <scope>NUCLEOTIDE SEQUENCE [LARGE SCALE GENOMIC DNA]</scope>
    <source>
        <strain evidence="6 7">P21</strain>
    </source>
</reference>
<dbReference type="AlphaFoldDB" id="A0A7Y0EH98"/>
<dbReference type="InterPro" id="IPR001279">
    <property type="entry name" value="Metallo-B-lactamas"/>
</dbReference>
<dbReference type="RefSeq" id="WP_169298058.1">
    <property type="nucleotide sequence ID" value="NZ_JABBNI010000022.1"/>
</dbReference>
<dbReference type="GO" id="GO:0046872">
    <property type="term" value="F:metal ion binding"/>
    <property type="evidence" value="ECO:0007669"/>
    <property type="project" value="UniProtKB-KW"/>
</dbReference>
<name>A0A7Y0EH98_9CLOT</name>
<keyword evidence="7" id="KW-1185">Reference proteome</keyword>
<dbReference type="EMBL" id="JABBNI010000022">
    <property type="protein sequence ID" value="NMM63454.1"/>
    <property type="molecule type" value="Genomic_DNA"/>
</dbReference>
<comment type="caution">
    <text evidence="6">The sequence shown here is derived from an EMBL/GenBank/DDBJ whole genome shotgun (WGS) entry which is preliminary data.</text>
</comment>
<dbReference type="SUPFAM" id="SSF56281">
    <property type="entry name" value="Metallo-hydrolase/oxidoreductase"/>
    <property type="match status" value="1"/>
</dbReference>
<dbReference type="Gene3D" id="3.60.15.10">
    <property type="entry name" value="Ribonuclease Z/Hydroxyacylglutathione hydrolase-like"/>
    <property type="match status" value="1"/>
</dbReference>
<keyword evidence="4" id="KW-0862">Zinc</keyword>
<evidence type="ECO:0000313" key="6">
    <source>
        <dbReference type="EMBL" id="NMM63454.1"/>
    </source>
</evidence>
<proteinExistence type="predicted"/>
<dbReference type="PANTHER" id="PTHR46233:SF3">
    <property type="entry name" value="HYDROXYACYLGLUTATHIONE HYDROLASE GLOC"/>
    <property type="match status" value="1"/>
</dbReference>
<organism evidence="6 7">
    <name type="scientific">Clostridium muellerianum</name>
    <dbReference type="NCBI Taxonomy" id="2716538"/>
    <lineage>
        <taxon>Bacteria</taxon>
        <taxon>Bacillati</taxon>
        <taxon>Bacillota</taxon>
        <taxon>Clostridia</taxon>
        <taxon>Eubacteriales</taxon>
        <taxon>Clostridiaceae</taxon>
        <taxon>Clostridium</taxon>
    </lineage>
</organism>
<evidence type="ECO:0000256" key="4">
    <source>
        <dbReference type="ARBA" id="ARBA00022833"/>
    </source>
</evidence>
<protein>
    <submittedName>
        <fullName evidence="6">MBL fold metallo-hydrolase</fullName>
    </submittedName>
</protein>
<dbReference type="GO" id="GO:0016787">
    <property type="term" value="F:hydrolase activity"/>
    <property type="evidence" value="ECO:0007669"/>
    <property type="project" value="UniProtKB-KW"/>
</dbReference>
<gene>
    <name evidence="6" type="ORF">HBE96_12345</name>
</gene>
<dbReference type="InterPro" id="IPR036866">
    <property type="entry name" value="RibonucZ/Hydroxyglut_hydro"/>
</dbReference>
<evidence type="ECO:0000256" key="2">
    <source>
        <dbReference type="ARBA" id="ARBA00022723"/>
    </source>
</evidence>
<evidence type="ECO:0000256" key="3">
    <source>
        <dbReference type="ARBA" id="ARBA00022801"/>
    </source>
</evidence>
<feature type="domain" description="Metallo-beta-lactamase" evidence="5">
    <location>
        <begin position="19"/>
        <end position="207"/>
    </location>
</feature>
<dbReference type="Proteomes" id="UP000537131">
    <property type="component" value="Unassembled WGS sequence"/>
</dbReference>
<keyword evidence="3 6" id="KW-0378">Hydrolase</keyword>
<keyword evidence="2" id="KW-0479">Metal-binding</keyword>